<feature type="transmembrane region" description="Helical" evidence="1">
    <location>
        <begin position="411"/>
        <end position="432"/>
    </location>
</feature>
<dbReference type="Proteomes" id="UP000178040">
    <property type="component" value="Unassembled WGS sequence"/>
</dbReference>
<reference evidence="2 3" key="1">
    <citation type="journal article" date="2016" name="Nat. Commun.">
        <title>Thousands of microbial genomes shed light on interconnected biogeochemical processes in an aquifer system.</title>
        <authorList>
            <person name="Anantharaman K."/>
            <person name="Brown C.T."/>
            <person name="Hug L.A."/>
            <person name="Sharon I."/>
            <person name="Castelle C.J."/>
            <person name="Probst A.J."/>
            <person name="Thomas B.C."/>
            <person name="Singh A."/>
            <person name="Wilkins M.J."/>
            <person name="Karaoz U."/>
            <person name="Brodie E.L."/>
            <person name="Williams K.H."/>
            <person name="Hubbard S.S."/>
            <person name="Banfield J.F."/>
        </authorList>
    </citation>
    <scope>NUCLEOTIDE SEQUENCE [LARGE SCALE GENOMIC DNA]</scope>
</reference>
<dbReference type="AlphaFoldDB" id="A0A1F7IKR1"/>
<organism evidence="2 3">
    <name type="scientific">Candidatus Roizmanbacteria bacterium RIFCSPLOWO2_01_FULL_37_16</name>
    <dbReference type="NCBI Taxonomy" id="1802058"/>
    <lineage>
        <taxon>Bacteria</taxon>
        <taxon>Candidatus Roizmaniibacteriota</taxon>
    </lineage>
</organism>
<gene>
    <name evidence="2" type="ORF">A3B40_04035</name>
</gene>
<keyword evidence="1" id="KW-1133">Transmembrane helix</keyword>
<feature type="transmembrane region" description="Helical" evidence="1">
    <location>
        <begin position="438"/>
        <end position="457"/>
    </location>
</feature>
<feature type="transmembrane region" description="Helical" evidence="1">
    <location>
        <begin position="319"/>
        <end position="343"/>
    </location>
</feature>
<sequence>MNEKPKSTESLIQLSKYTHALLASLKSIKSRPLPDDFSKLTVSQTVSFLALVYERVRNAVEFREEHLILRAAIERILKRRLAINPEGIDEAENLLRELLWARYFDNESLGSIDIKKIQVIIKRLILLKKLISTGRVLSEQHFLTQFLFDLATCEIEETLKPEATLRNSSFTFYIYQVLHNKIKLDGLSEQQKDAFFLVSIEKSYRKSDNAYKRYHLFVTFYKTIKEFSDEELHSLSTKLPEIFKKIDAIITSPYVDNLAKFSKKQMPPFLILFEIIKKKQLEAVDIIQNRKKLWVEVDHTCREKYQQISLRLRNLAIKAFVYIFLTKMVLALILEYPASLYFYNEVNTAAIIINSIFPPILMAVIVLFFRTPGDENTKNIFQRIVDIIDKDKSFETLISYIPKQPRIKKPVLIFGFTIFYSFTFFVTLLLIYELLTLLNFNLISQAIFIFFVSLVTFFSYRIKQIVNEYRLQEKESILTPVVDFFFMPILSIGKFLSTEIARLNFFIFIFDFLIEAPFKLVFEIVEEWISFVRQRKEEIV</sequence>
<accession>A0A1F7IKR1</accession>
<protein>
    <submittedName>
        <fullName evidence="2">Uncharacterized protein</fullName>
    </submittedName>
</protein>
<feature type="transmembrane region" description="Helical" evidence="1">
    <location>
        <begin position="349"/>
        <end position="369"/>
    </location>
</feature>
<keyword evidence="1" id="KW-0812">Transmembrane</keyword>
<comment type="caution">
    <text evidence="2">The sequence shown here is derived from an EMBL/GenBank/DDBJ whole genome shotgun (WGS) entry which is preliminary data.</text>
</comment>
<proteinExistence type="predicted"/>
<evidence type="ECO:0000256" key="1">
    <source>
        <dbReference type="SAM" id="Phobius"/>
    </source>
</evidence>
<evidence type="ECO:0000313" key="3">
    <source>
        <dbReference type="Proteomes" id="UP000178040"/>
    </source>
</evidence>
<keyword evidence="1" id="KW-0472">Membrane</keyword>
<dbReference type="EMBL" id="MGAI01000035">
    <property type="protein sequence ID" value="OGK43947.1"/>
    <property type="molecule type" value="Genomic_DNA"/>
</dbReference>
<evidence type="ECO:0000313" key="2">
    <source>
        <dbReference type="EMBL" id="OGK43947.1"/>
    </source>
</evidence>
<name>A0A1F7IKR1_9BACT</name>